<evidence type="ECO:0000256" key="1">
    <source>
        <dbReference type="SAM" id="MobiDB-lite"/>
    </source>
</evidence>
<gene>
    <name evidence="2" type="ORF">AMORRO_LOCUS16989</name>
</gene>
<keyword evidence="3" id="KW-1185">Reference proteome</keyword>
<dbReference type="OrthoDB" id="2448638at2759"/>
<sequence length="236" mass="26455">ALSTQRRRTMALKDIQDNFKPNPSSLEEILSSKSSNDADRKRSETMIKNPKSIIGALGRQTSLSRSKLSHPCRVEKSRDLRTSLYTGALRVPRNNPKNESRKTVANAIPNRALSTIRESTIPPKRELSAKKNIKQSLATRYSTIKDIPKQDISSTRDFSKLSLSTTQHNVRQTLAVTSSVTRNISKQNLPNGKINSKRSLMTPFPALNEVSKKELPISQNDTRQIFAAQQHTAIHD</sequence>
<feature type="compositionally biased region" description="Basic and acidic residues" evidence="1">
    <location>
        <begin position="36"/>
        <end position="45"/>
    </location>
</feature>
<feature type="non-terminal residue" evidence="2">
    <location>
        <position position="236"/>
    </location>
</feature>
<dbReference type="AlphaFoldDB" id="A0A9N9JFF9"/>
<comment type="caution">
    <text evidence="2">The sequence shown here is derived from an EMBL/GenBank/DDBJ whole genome shotgun (WGS) entry which is preliminary data.</text>
</comment>
<organism evidence="2 3">
    <name type="scientific">Acaulospora morrowiae</name>
    <dbReference type="NCBI Taxonomy" id="94023"/>
    <lineage>
        <taxon>Eukaryota</taxon>
        <taxon>Fungi</taxon>
        <taxon>Fungi incertae sedis</taxon>
        <taxon>Mucoromycota</taxon>
        <taxon>Glomeromycotina</taxon>
        <taxon>Glomeromycetes</taxon>
        <taxon>Diversisporales</taxon>
        <taxon>Acaulosporaceae</taxon>
        <taxon>Acaulospora</taxon>
    </lineage>
</organism>
<feature type="region of interest" description="Disordered" evidence="1">
    <location>
        <begin position="17"/>
        <end position="45"/>
    </location>
</feature>
<feature type="non-terminal residue" evidence="2">
    <location>
        <position position="1"/>
    </location>
</feature>
<dbReference type="EMBL" id="CAJVPV010049887">
    <property type="protein sequence ID" value="CAG8776871.1"/>
    <property type="molecule type" value="Genomic_DNA"/>
</dbReference>
<evidence type="ECO:0000313" key="2">
    <source>
        <dbReference type="EMBL" id="CAG8776871.1"/>
    </source>
</evidence>
<proteinExistence type="predicted"/>
<feature type="compositionally biased region" description="Low complexity" evidence="1">
    <location>
        <begin position="24"/>
        <end position="35"/>
    </location>
</feature>
<name>A0A9N9JFF9_9GLOM</name>
<evidence type="ECO:0000313" key="3">
    <source>
        <dbReference type="Proteomes" id="UP000789342"/>
    </source>
</evidence>
<dbReference type="Proteomes" id="UP000789342">
    <property type="component" value="Unassembled WGS sequence"/>
</dbReference>
<reference evidence="2" key="1">
    <citation type="submission" date="2021-06" db="EMBL/GenBank/DDBJ databases">
        <authorList>
            <person name="Kallberg Y."/>
            <person name="Tangrot J."/>
            <person name="Rosling A."/>
        </authorList>
    </citation>
    <scope>NUCLEOTIDE SEQUENCE</scope>
    <source>
        <strain evidence="2">CL551</strain>
    </source>
</reference>
<protein>
    <submittedName>
        <fullName evidence="2">11527_t:CDS:1</fullName>
    </submittedName>
</protein>
<accession>A0A9N9JFF9</accession>